<evidence type="ECO:0000313" key="1">
    <source>
        <dbReference type="EMBL" id="KGA94986.1"/>
    </source>
</evidence>
<dbReference type="RefSeq" id="WP_036080002.1">
    <property type="nucleotide sequence ID" value="NZ_JBPKCJ010000001.1"/>
</dbReference>
<reference evidence="1 2" key="1">
    <citation type="submission" date="2014-06" db="EMBL/GenBank/DDBJ databases">
        <title>Draft genome sequence of iron oxidizing acidophile Leptospirillum ferriphilum DSM14647.</title>
        <authorList>
            <person name="Cardenas J.P."/>
            <person name="Lazcano M."/>
            <person name="Ossandon F.J."/>
            <person name="Corbett M."/>
            <person name="Holmes D.S."/>
            <person name="Watkin E."/>
        </authorList>
    </citation>
    <scope>NUCLEOTIDE SEQUENCE [LARGE SCALE GENOMIC DNA]</scope>
    <source>
        <strain evidence="1 2">DSM 14647</strain>
    </source>
</reference>
<gene>
    <name evidence="1" type="ORF">LptCag_2420</name>
</gene>
<comment type="caution">
    <text evidence="1">The sequence shown here is derived from an EMBL/GenBank/DDBJ whole genome shotgun (WGS) entry which is preliminary data.</text>
</comment>
<dbReference type="OrthoDB" id="9871940at2"/>
<dbReference type="AlphaFoldDB" id="A0A094YP27"/>
<organism evidence="1 2">
    <name type="scientific">Leptospirillum ferriphilum</name>
    <dbReference type="NCBI Taxonomy" id="178606"/>
    <lineage>
        <taxon>Bacteria</taxon>
        <taxon>Pseudomonadati</taxon>
        <taxon>Nitrospirota</taxon>
        <taxon>Nitrospiria</taxon>
        <taxon>Nitrospirales</taxon>
        <taxon>Nitrospiraceae</taxon>
        <taxon>Leptospirillum</taxon>
    </lineage>
</organism>
<name>A0A094YP27_9BACT</name>
<evidence type="ECO:0000313" key="2">
    <source>
        <dbReference type="Proteomes" id="UP000029452"/>
    </source>
</evidence>
<accession>A0A094YP27</accession>
<proteinExistence type="predicted"/>
<sequence length="113" mass="12938">MSRMIKMDLDGAPEGSIVIQDIKDSLGRLLVKAPRTLDADLKRILLLRGVREIFVQDASGKSREDLDRMLEKEKEAVKKRFSKWPDSPEKDHVVRLFLQALEEFSGEQNVKTS</sequence>
<dbReference type="PATRIC" id="fig|178606.4.peg.200"/>
<protein>
    <submittedName>
        <fullName evidence="1">Uncharacterized protein</fullName>
    </submittedName>
</protein>
<dbReference type="Proteomes" id="UP000029452">
    <property type="component" value="Unassembled WGS sequence"/>
</dbReference>
<dbReference type="EMBL" id="JPGK01000001">
    <property type="protein sequence ID" value="KGA94986.1"/>
    <property type="molecule type" value="Genomic_DNA"/>
</dbReference>